<proteinExistence type="predicted"/>
<evidence type="ECO:0000313" key="3">
    <source>
        <dbReference type="Proteomes" id="UP001333818"/>
    </source>
</evidence>
<evidence type="ECO:0000256" key="1">
    <source>
        <dbReference type="SAM" id="Coils"/>
    </source>
</evidence>
<gene>
    <name evidence="2" type="ORF">V2H45_05255</name>
</gene>
<dbReference type="EMBL" id="JAZBJZ010000013">
    <property type="protein sequence ID" value="MEE3716150.1"/>
    <property type="molecule type" value="Genomic_DNA"/>
</dbReference>
<organism evidence="2 3">
    <name type="scientific">Tumidithrix elongata BACA0141</name>
    <dbReference type="NCBI Taxonomy" id="2716417"/>
    <lineage>
        <taxon>Bacteria</taxon>
        <taxon>Bacillati</taxon>
        <taxon>Cyanobacteriota</taxon>
        <taxon>Cyanophyceae</taxon>
        <taxon>Pseudanabaenales</taxon>
        <taxon>Pseudanabaenaceae</taxon>
        <taxon>Tumidithrix</taxon>
        <taxon>Tumidithrix elongata</taxon>
    </lineage>
</organism>
<keyword evidence="1" id="KW-0175">Coiled coil</keyword>
<evidence type="ECO:0000313" key="2">
    <source>
        <dbReference type="EMBL" id="MEE3716150.1"/>
    </source>
</evidence>
<accession>A0AAW9PR27</accession>
<feature type="coiled-coil region" evidence="1">
    <location>
        <begin position="45"/>
        <end position="72"/>
    </location>
</feature>
<comment type="caution">
    <text evidence="2">The sequence shown here is derived from an EMBL/GenBank/DDBJ whole genome shotgun (WGS) entry which is preliminary data.</text>
</comment>
<keyword evidence="3" id="KW-1185">Reference proteome</keyword>
<dbReference type="Proteomes" id="UP001333818">
    <property type="component" value="Unassembled WGS sequence"/>
</dbReference>
<name>A0AAW9PR27_9CYAN</name>
<protein>
    <submittedName>
        <fullName evidence="2">Uncharacterized protein</fullName>
    </submittedName>
</protein>
<sequence length="75" mass="8877">MTTFTDTISCNQIQLSVDNLAIVMSRVMEMQKHYQQENLQLFELMIRQQADIEELQSQVQGLRLENQRILSHVLR</sequence>
<dbReference type="RefSeq" id="WP_330482576.1">
    <property type="nucleotide sequence ID" value="NZ_JAZBJZ010000013.1"/>
</dbReference>
<reference evidence="2" key="1">
    <citation type="submission" date="2024-01" db="EMBL/GenBank/DDBJ databases">
        <title>Bank of Algae and Cyanobacteria of the Azores (BACA) strain genomes.</title>
        <authorList>
            <person name="Luz R."/>
            <person name="Cordeiro R."/>
            <person name="Fonseca A."/>
            <person name="Goncalves V."/>
        </authorList>
    </citation>
    <scope>NUCLEOTIDE SEQUENCE</scope>
    <source>
        <strain evidence="2">BACA0141</strain>
    </source>
</reference>
<dbReference type="AlphaFoldDB" id="A0AAW9PR27"/>